<dbReference type="AlphaFoldDB" id="A0A848MFH4"/>
<dbReference type="Proteomes" id="UP000585363">
    <property type="component" value="Unassembled WGS sequence"/>
</dbReference>
<comment type="caution">
    <text evidence="1">The sequence shown here is derived from an EMBL/GenBank/DDBJ whole genome shotgun (WGS) entry which is preliminary data.</text>
</comment>
<reference evidence="1 2" key="2">
    <citation type="submission" date="2020-06" db="EMBL/GenBank/DDBJ databases">
        <title>Polyphasic characterization of a Rahnella strain isolated from tree sap.</title>
        <authorList>
            <person name="Kim I.S."/>
        </authorList>
    </citation>
    <scope>NUCLEOTIDE SEQUENCE [LARGE SCALE GENOMIC DNA]</scope>
    <source>
        <strain evidence="1 2">SAP-1</strain>
    </source>
</reference>
<dbReference type="RefSeq" id="WP_169401587.1">
    <property type="nucleotide sequence ID" value="NZ_JAADJU010000001.1"/>
</dbReference>
<protein>
    <recommendedName>
        <fullName evidence="3">Nitrogen fixation protein NifS</fullName>
    </recommendedName>
</protein>
<proteinExistence type="predicted"/>
<reference evidence="1 2" key="1">
    <citation type="submission" date="2020-01" db="EMBL/GenBank/DDBJ databases">
        <authorList>
            <person name="Lee S.D."/>
        </authorList>
    </citation>
    <scope>NUCLEOTIDE SEQUENCE [LARGE SCALE GENOMIC DNA]</scope>
    <source>
        <strain evidence="1 2">SAP-1</strain>
    </source>
</reference>
<sequence length="119" mass="13751">MANGPIYFIHRPSPMLGRSLLSGGYFPYFLSDKFIKGLQRELDRKRLPWKVIPDDTESDIEVLIARNAALLVCAPGLRFQFYHQGFDKRNIIWLDVIEYISVDNSKIINRLHELASVNS</sequence>
<dbReference type="EMBL" id="JAADJU010000001">
    <property type="protein sequence ID" value="NMP25921.1"/>
    <property type="molecule type" value="Genomic_DNA"/>
</dbReference>
<organism evidence="1 2">
    <name type="scientific">Rouxiella aceris</name>
    <dbReference type="NCBI Taxonomy" id="2703884"/>
    <lineage>
        <taxon>Bacteria</taxon>
        <taxon>Pseudomonadati</taxon>
        <taxon>Pseudomonadota</taxon>
        <taxon>Gammaproteobacteria</taxon>
        <taxon>Enterobacterales</taxon>
        <taxon>Yersiniaceae</taxon>
        <taxon>Rouxiella</taxon>
    </lineage>
</organism>
<accession>A0A848MFH4</accession>
<name>A0A848MFH4_9GAMM</name>
<evidence type="ECO:0008006" key="3">
    <source>
        <dbReference type="Google" id="ProtNLM"/>
    </source>
</evidence>
<keyword evidence="2" id="KW-1185">Reference proteome</keyword>
<gene>
    <name evidence="1" type="ORF">GW590_03410</name>
</gene>
<evidence type="ECO:0000313" key="1">
    <source>
        <dbReference type="EMBL" id="NMP25921.1"/>
    </source>
</evidence>
<evidence type="ECO:0000313" key="2">
    <source>
        <dbReference type="Proteomes" id="UP000585363"/>
    </source>
</evidence>